<dbReference type="InterPro" id="IPR038765">
    <property type="entry name" value="Papain-like_cys_pep_sf"/>
</dbReference>
<gene>
    <name evidence="10" type="primary">USP36</name>
    <name evidence="10" type="ORF">BGZ96_002400</name>
</gene>
<comment type="caution">
    <text evidence="10">The sequence shown here is derived from an EMBL/GenBank/DDBJ whole genome shotgun (WGS) entry which is preliminary data.</text>
</comment>
<keyword evidence="6 7" id="KW-0788">Thiol protease</keyword>
<feature type="domain" description="USP" evidence="9">
    <location>
        <begin position="110"/>
        <end position="413"/>
    </location>
</feature>
<dbReference type="EMBL" id="JAAAIM010001454">
    <property type="protein sequence ID" value="KAG0278392.1"/>
    <property type="molecule type" value="Genomic_DNA"/>
</dbReference>
<comment type="catalytic activity">
    <reaction evidence="1 7">
        <text>Thiol-dependent hydrolysis of ester, thioester, amide, peptide and isopeptide bonds formed by the C-terminal Gly of ubiquitin (a 76-residue protein attached to proteins as an intracellular targeting signal).</text>
        <dbReference type="EC" id="3.4.19.12"/>
    </reaction>
</comment>
<accession>A0ABQ7JL11</accession>
<protein>
    <recommendedName>
        <fullName evidence="7">Ubiquitin carboxyl-terminal hydrolase</fullName>
        <ecNumber evidence="7">3.4.19.12</ecNumber>
    </recommendedName>
</protein>
<dbReference type="CDD" id="cd02661">
    <property type="entry name" value="Peptidase_C19E"/>
    <property type="match status" value="1"/>
</dbReference>
<feature type="compositionally biased region" description="Basic residues" evidence="8">
    <location>
        <begin position="536"/>
        <end position="549"/>
    </location>
</feature>
<dbReference type="Proteomes" id="UP001194696">
    <property type="component" value="Unassembled WGS sequence"/>
</dbReference>
<keyword evidence="4 7" id="KW-0833">Ubl conjugation pathway</keyword>
<dbReference type="Gene3D" id="3.90.70.10">
    <property type="entry name" value="Cysteine proteinases"/>
    <property type="match status" value="1"/>
</dbReference>
<evidence type="ECO:0000313" key="11">
    <source>
        <dbReference type="Proteomes" id="UP001194696"/>
    </source>
</evidence>
<evidence type="ECO:0000313" key="10">
    <source>
        <dbReference type="EMBL" id="KAG0278392.1"/>
    </source>
</evidence>
<evidence type="ECO:0000256" key="8">
    <source>
        <dbReference type="SAM" id="MobiDB-lite"/>
    </source>
</evidence>
<dbReference type="InterPro" id="IPR018200">
    <property type="entry name" value="USP_CS"/>
</dbReference>
<name>A0ABQ7JL11_9FUNG</name>
<dbReference type="Pfam" id="PF00443">
    <property type="entry name" value="UCH"/>
    <property type="match status" value="1"/>
</dbReference>
<proteinExistence type="inferred from homology"/>
<feature type="compositionally biased region" description="Polar residues" evidence="8">
    <location>
        <begin position="417"/>
        <end position="432"/>
    </location>
</feature>
<dbReference type="InterPro" id="IPR050164">
    <property type="entry name" value="Peptidase_C19"/>
</dbReference>
<dbReference type="GO" id="GO:0016787">
    <property type="term" value="F:hydrolase activity"/>
    <property type="evidence" value="ECO:0007669"/>
    <property type="project" value="UniProtKB-KW"/>
</dbReference>
<evidence type="ECO:0000256" key="6">
    <source>
        <dbReference type="ARBA" id="ARBA00022807"/>
    </source>
</evidence>
<dbReference type="InterPro" id="IPR028889">
    <property type="entry name" value="USP"/>
</dbReference>
<comment type="similarity">
    <text evidence="2 7">Belongs to the peptidase C19 family.</text>
</comment>
<keyword evidence="5 7" id="KW-0378">Hydrolase</keyword>
<feature type="region of interest" description="Disordered" evidence="8">
    <location>
        <begin position="417"/>
        <end position="438"/>
    </location>
</feature>
<evidence type="ECO:0000256" key="2">
    <source>
        <dbReference type="ARBA" id="ARBA00009085"/>
    </source>
</evidence>
<dbReference type="InterPro" id="IPR001394">
    <property type="entry name" value="Peptidase_C19_UCH"/>
</dbReference>
<evidence type="ECO:0000256" key="1">
    <source>
        <dbReference type="ARBA" id="ARBA00000707"/>
    </source>
</evidence>
<reference evidence="10 11" key="1">
    <citation type="journal article" date="2020" name="Fungal Divers.">
        <title>Resolving the Mortierellaceae phylogeny through synthesis of multi-gene phylogenetics and phylogenomics.</title>
        <authorList>
            <person name="Vandepol N."/>
            <person name="Liber J."/>
            <person name="Desiro A."/>
            <person name="Na H."/>
            <person name="Kennedy M."/>
            <person name="Barry K."/>
            <person name="Grigoriev I.V."/>
            <person name="Miller A.N."/>
            <person name="O'Donnell K."/>
            <person name="Stajich J.E."/>
            <person name="Bonito G."/>
        </authorList>
    </citation>
    <scope>NUCLEOTIDE SEQUENCE [LARGE SCALE GENOMIC DNA]</scope>
    <source>
        <strain evidence="10 11">AD045</strain>
    </source>
</reference>
<organism evidence="10 11">
    <name type="scientific">Linnemannia gamsii</name>
    <dbReference type="NCBI Taxonomy" id="64522"/>
    <lineage>
        <taxon>Eukaryota</taxon>
        <taxon>Fungi</taxon>
        <taxon>Fungi incertae sedis</taxon>
        <taxon>Mucoromycota</taxon>
        <taxon>Mortierellomycotina</taxon>
        <taxon>Mortierellomycetes</taxon>
        <taxon>Mortierellales</taxon>
        <taxon>Mortierellaceae</taxon>
        <taxon>Linnemannia</taxon>
    </lineage>
</organism>
<dbReference type="PROSITE" id="PS00973">
    <property type="entry name" value="USP_2"/>
    <property type="match status" value="1"/>
</dbReference>
<feature type="region of interest" description="Disordered" evidence="8">
    <location>
        <begin position="653"/>
        <end position="677"/>
    </location>
</feature>
<dbReference type="SUPFAM" id="SSF54001">
    <property type="entry name" value="Cysteine proteinases"/>
    <property type="match status" value="1"/>
</dbReference>
<evidence type="ECO:0000256" key="3">
    <source>
        <dbReference type="ARBA" id="ARBA00022670"/>
    </source>
</evidence>
<feature type="compositionally biased region" description="Basic and acidic residues" evidence="8">
    <location>
        <begin position="653"/>
        <end position="671"/>
    </location>
</feature>
<evidence type="ECO:0000256" key="4">
    <source>
        <dbReference type="ARBA" id="ARBA00022786"/>
    </source>
</evidence>
<evidence type="ECO:0000256" key="5">
    <source>
        <dbReference type="ARBA" id="ARBA00022801"/>
    </source>
</evidence>
<dbReference type="PANTHER" id="PTHR24006">
    <property type="entry name" value="UBIQUITIN CARBOXYL-TERMINAL HYDROLASE"/>
    <property type="match status" value="1"/>
</dbReference>
<feature type="region of interest" description="Disordered" evidence="8">
    <location>
        <begin position="524"/>
        <end position="556"/>
    </location>
</feature>
<dbReference type="EC" id="3.4.19.12" evidence="7"/>
<dbReference type="PROSITE" id="PS50235">
    <property type="entry name" value="USP_3"/>
    <property type="match status" value="1"/>
</dbReference>
<keyword evidence="3 7" id="KW-0645">Protease</keyword>
<sequence length="825" mass="91646">MVSVTVDSQLLKKSNSAFHARRIQFKESTRLDLKQERLKKKYRPVNAPSANSTDGPAKFAPSALVPYSGNASSSTSTATEDRNGFRLPSTILFSKEKVQVAWPQPRPIGPGLNNLGNTCFLNSVLQCLTYTAPLTNYLLSGHHSNSCKTTNFCMMCLLENHVGRCFSRSMTESISPKVIVGRLRNIAKQFRIGRQEDSHEFARYLVDALQRSCLIGHDSKLDDRIKETTVVHQIFGGYFQSQVKCMRCGHESNTFETYLDVSLDIKGADSVQKAFRDYTTPEILSKGNQYKCEKCKILVDAKKQMTIYDAPNILSVHLKRFTFTGQKINRHVRFEPTLSLTPYMSKNKDHGDLNYSLYAVLVHAGGSCHSGHYYCYVKGSNGIWYSMNDSHVGVVSLQSVLSQNAYMLFYTLNKKGTSKSPSTNGAKPNGTANGVKVNGIMNGTKAMSTQIKRPRLDGDEVGAKVDRSALAHKEKRSKVDINGVKVNGAANGIKVTPNVAKRSLLDDGDDEADVKKRIKMDESASPANILEMSKAERHRLKKEKKKARKLEKMNGSNATASLNDYELATSAPSPSTAHVPAKAIFGVPVPNIASKNMSPLADLDLIPAPKAVVKPTPITIPTARHNDWRVTQGAMKSPTADDRKLMLIEHKPKAEYKDREDEQDAESVKEDAEQDGWTVKSKPTTQVIVVAHNEASTSKREKLQALIERESEFKSAEVKEAILGEQKHMLGSKVSTWEEPSYAMTKAREDVLRTLKPKHHRPDAYDVDYDRGKVKKVKTKNVMDGPAVGAKVGNKFQKEQDVRNLVKPKFNKNKKNGGKKVANEL</sequence>
<evidence type="ECO:0000256" key="7">
    <source>
        <dbReference type="RuleBase" id="RU366025"/>
    </source>
</evidence>
<keyword evidence="11" id="KW-1185">Reference proteome</keyword>
<evidence type="ECO:0000259" key="9">
    <source>
        <dbReference type="PROSITE" id="PS50235"/>
    </source>
</evidence>
<dbReference type="PANTHER" id="PTHR24006:SF758">
    <property type="entry name" value="UBIQUITIN CARBOXYL-TERMINAL HYDROLASE 36"/>
    <property type="match status" value="1"/>
</dbReference>
<dbReference type="PROSITE" id="PS00972">
    <property type="entry name" value="USP_1"/>
    <property type="match status" value="1"/>
</dbReference>